<evidence type="ECO:0000313" key="3">
    <source>
        <dbReference type="Proteomes" id="UP000826656"/>
    </source>
</evidence>
<organism evidence="2 3">
    <name type="scientific">Solanum tuberosum</name>
    <name type="common">Potato</name>
    <dbReference type="NCBI Taxonomy" id="4113"/>
    <lineage>
        <taxon>Eukaryota</taxon>
        <taxon>Viridiplantae</taxon>
        <taxon>Streptophyta</taxon>
        <taxon>Embryophyta</taxon>
        <taxon>Tracheophyta</taxon>
        <taxon>Spermatophyta</taxon>
        <taxon>Magnoliopsida</taxon>
        <taxon>eudicotyledons</taxon>
        <taxon>Gunneridae</taxon>
        <taxon>Pentapetalae</taxon>
        <taxon>asterids</taxon>
        <taxon>lamiids</taxon>
        <taxon>Solanales</taxon>
        <taxon>Solanaceae</taxon>
        <taxon>Solanoideae</taxon>
        <taxon>Solaneae</taxon>
        <taxon>Solanum</taxon>
    </lineage>
</organism>
<feature type="compositionally biased region" description="Low complexity" evidence="1">
    <location>
        <begin position="30"/>
        <end position="46"/>
    </location>
</feature>
<sequence>MAREPLMELPTTSNETQSKRQDDGNKTHPSTLSNSSHNSTNSQNTNAINTAFSVKELEGTRKIISPRVNALIREKVIGNMECTSLGLQHSQKSIDSTFPIDSNREAIFARVANESPEMHLQFWDTSSQICENSATRYYFPIEKVHLTEISSKMDGGIIGGNDFGVIRAQLTRVHEEYGVGNNSSPMDTHLSEISSKLDGGTATNENSDQSNGTLMNWSKGTCHNTQNLERDNSSSVPQTNIKLQLGRNREDTSSIPMMEADNSMKELNVIK</sequence>
<dbReference type="EMBL" id="JAIVGD010000011">
    <property type="protein sequence ID" value="KAH0768929.1"/>
    <property type="molecule type" value="Genomic_DNA"/>
</dbReference>
<proteinExistence type="predicted"/>
<evidence type="ECO:0000256" key="1">
    <source>
        <dbReference type="SAM" id="MobiDB-lite"/>
    </source>
</evidence>
<evidence type="ECO:0000313" key="2">
    <source>
        <dbReference type="EMBL" id="KAH0768929.1"/>
    </source>
</evidence>
<dbReference type="Proteomes" id="UP000826656">
    <property type="component" value="Unassembled WGS sequence"/>
</dbReference>
<feature type="region of interest" description="Disordered" evidence="1">
    <location>
        <begin position="1"/>
        <end position="46"/>
    </location>
</feature>
<feature type="compositionally biased region" description="Polar residues" evidence="1">
    <location>
        <begin position="180"/>
        <end position="194"/>
    </location>
</feature>
<feature type="region of interest" description="Disordered" evidence="1">
    <location>
        <begin position="179"/>
        <end position="249"/>
    </location>
</feature>
<name>A0ABQ7VMF7_SOLTU</name>
<feature type="compositionally biased region" description="Basic and acidic residues" evidence="1">
    <location>
        <begin position="17"/>
        <end position="26"/>
    </location>
</feature>
<protein>
    <submittedName>
        <fullName evidence="2">Uncharacterized protein</fullName>
    </submittedName>
</protein>
<feature type="compositionally biased region" description="Polar residues" evidence="1">
    <location>
        <begin position="201"/>
        <end position="242"/>
    </location>
</feature>
<reference evidence="2 3" key="1">
    <citation type="journal article" date="2021" name="bioRxiv">
        <title>Chromosome-scale and haplotype-resolved genome assembly of a tetraploid potato cultivar.</title>
        <authorList>
            <person name="Sun H."/>
            <person name="Jiao W.-B."/>
            <person name="Krause K."/>
            <person name="Campoy J.A."/>
            <person name="Goel M."/>
            <person name="Folz-Donahue K."/>
            <person name="Kukat C."/>
            <person name="Huettel B."/>
            <person name="Schneeberger K."/>
        </authorList>
    </citation>
    <scope>NUCLEOTIDE SEQUENCE [LARGE SCALE GENOMIC DNA]</scope>
    <source>
        <strain evidence="2">SolTubOtavaFocal</strain>
        <tissue evidence="2">Leaves</tissue>
    </source>
</reference>
<gene>
    <name evidence="2" type="ORF">KY290_012910</name>
</gene>
<comment type="caution">
    <text evidence="2">The sequence shown here is derived from an EMBL/GenBank/DDBJ whole genome shotgun (WGS) entry which is preliminary data.</text>
</comment>
<accession>A0ABQ7VMF7</accession>
<keyword evidence="3" id="KW-1185">Reference proteome</keyword>